<sequence length="130" mass="14664">MHIKIKDKEYSFQEFNLANKLDLPTWEKGGISWSMDNDSNVRFNKIFTNGSKLNGRVGPGIVCLKQGRDIIWKKEIRLNAEASGFVVEAVAIQIAVEKVCLTKEEIVLFSNSRSVLMALESNKTNSEVIM</sequence>
<keyword evidence="2" id="KW-1185">Reference proteome</keyword>
<reference evidence="1 2" key="1">
    <citation type="journal article" date="2019" name="Sci. Rep.">
        <title>Orb-weaving spider Araneus ventricosus genome elucidates the spidroin gene catalogue.</title>
        <authorList>
            <person name="Kono N."/>
            <person name="Nakamura H."/>
            <person name="Ohtoshi R."/>
            <person name="Moran D.A.P."/>
            <person name="Shinohara A."/>
            <person name="Yoshida Y."/>
            <person name="Fujiwara M."/>
            <person name="Mori M."/>
            <person name="Tomita M."/>
            <person name="Arakawa K."/>
        </authorList>
    </citation>
    <scope>NUCLEOTIDE SEQUENCE [LARGE SCALE GENOMIC DNA]</scope>
</reference>
<dbReference type="Gene3D" id="3.30.420.10">
    <property type="entry name" value="Ribonuclease H-like superfamily/Ribonuclease H"/>
    <property type="match status" value="1"/>
</dbReference>
<accession>A0A4Y2DVY9</accession>
<evidence type="ECO:0008006" key="3">
    <source>
        <dbReference type="Google" id="ProtNLM"/>
    </source>
</evidence>
<comment type="caution">
    <text evidence="1">The sequence shown here is derived from an EMBL/GenBank/DDBJ whole genome shotgun (WGS) entry which is preliminary data.</text>
</comment>
<dbReference type="EMBL" id="BGPR01000431">
    <property type="protein sequence ID" value="GBM19824.1"/>
    <property type="molecule type" value="Genomic_DNA"/>
</dbReference>
<organism evidence="1 2">
    <name type="scientific">Araneus ventricosus</name>
    <name type="common">Orbweaver spider</name>
    <name type="synonym">Epeira ventricosa</name>
    <dbReference type="NCBI Taxonomy" id="182803"/>
    <lineage>
        <taxon>Eukaryota</taxon>
        <taxon>Metazoa</taxon>
        <taxon>Ecdysozoa</taxon>
        <taxon>Arthropoda</taxon>
        <taxon>Chelicerata</taxon>
        <taxon>Arachnida</taxon>
        <taxon>Araneae</taxon>
        <taxon>Araneomorphae</taxon>
        <taxon>Entelegynae</taxon>
        <taxon>Araneoidea</taxon>
        <taxon>Araneidae</taxon>
        <taxon>Araneus</taxon>
    </lineage>
</organism>
<gene>
    <name evidence="1" type="ORF">AVEN_86162_1</name>
</gene>
<dbReference type="OrthoDB" id="6515318at2759"/>
<dbReference type="AlphaFoldDB" id="A0A4Y2DVY9"/>
<protein>
    <recommendedName>
        <fullName evidence="3">RNase H type-1 domain-containing protein</fullName>
    </recommendedName>
</protein>
<dbReference type="InterPro" id="IPR036397">
    <property type="entry name" value="RNaseH_sf"/>
</dbReference>
<dbReference type="GO" id="GO:0003676">
    <property type="term" value="F:nucleic acid binding"/>
    <property type="evidence" value="ECO:0007669"/>
    <property type="project" value="InterPro"/>
</dbReference>
<proteinExistence type="predicted"/>
<dbReference type="Proteomes" id="UP000499080">
    <property type="component" value="Unassembled WGS sequence"/>
</dbReference>
<evidence type="ECO:0000313" key="2">
    <source>
        <dbReference type="Proteomes" id="UP000499080"/>
    </source>
</evidence>
<name>A0A4Y2DVY9_ARAVE</name>
<evidence type="ECO:0000313" key="1">
    <source>
        <dbReference type="EMBL" id="GBM19824.1"/>
    </source>
</evidence>